<accession>A0ABU6ZSH2</accession>
<dbReference type="EMBL" id="JASCZI010273499">
    <property type="protein sequence ID" value="MED6224933.1"/>
    <property type="molecule type" value="Genomic_DNA"/>
</dbReference>
<organism evidence="1 2">
    <name type="scientific">Stylosanthes scabra</name>
    <dbReference type="NCBI Taxonomy" id="79078"/>
    <lineage>
        <taxon>Eukaryota</taxon>
        <taxon>Viridiplantae</taxon>
        <taxon>Streptophyta</taxon>
        <taxon>Embryophyta</taxon>
        <taxon>Tracheophyta</taxon>
        <taxon>Spermatophyta</taxon>
        <taxon>Magnoliopsida</taxon>
        <taxon>eudicotyledons</taxon>
        <taxon>Gunneridae</taxon>
        <taxon>Pentapetalae</taxon>
        <taxon>rosids</taxon>
        <taxon>fabids</taxon>
        <taxon>Fabales</taxon>
        <taxon>Fabaceae</taxon>
        <taxon>Papilionoideae</taxon>
        <taxon>50 kb inversion clade</taxon>
        <taxon>dalbergioids sensu lato</taxon>
        <taxon>Dalbergieae</taxon>
        <taxon>Pterocarpus clade</taxon>
        <taxon>Stylosanthes</taxon>
    </lineage>
</organism>
<proteinExistence type="predicted"/>
<evidence type="ECO:0000313" key="2">
    <source>
        <dbReference type="Proteomes" id="UP001341840"/>
    </source>
</evidence>
<gene>
    <name evidence="1" type="ORF">PIB30_088967</name>
</gene>
<evidence type="ECO:0000313" key="1">
    <source>
        <dbReference type="EMBL" id="MED6224933.1"/>
    </source>
</evidence>
<dbReference type="Proteomes" id="UP001341840">
    <property type="component" value="Unassembled WGS sequence"/>
</dbReference>
<reference evidence="1 2" key="1">
    <citation type="journal article" date="2023" name="Plants (Basel)">
        <title>Bridging the Gap: Combining Genomics and Transcriptomics Approaches to Understand Stylosanthes scabra, an Orphan Legume from the Brazilian Caatinga.</title>
        <authorList>
            <person name="Ferreira-Neto J.R.C."/>
            <person name="da Silva M.D."/>
            <person name="Binneck E."/>
            <person name="de Melo N.F."/>
            <person name="da Silva R.H."/>
            <person name="de Melo A.L.T.M."/>
            <person name="Pandolfi V."/>
            <person name="Bustamante F.O."/>
            <person name="Brasileiro-Vidal A.C."/>
            <person name="Benko-Iseppon A.M."/>
        </authorList>
    </citation>
    <scope>NUCLEOTIDE SEQUENCE [LARGE SCALE GENOMIC DNA]</scope>
    <source>
        <tissue evidence="1">Leaves</tissue>
    </source>
</reference>
<sequence>MFEAHVATKPIIPEIRFHLAREKYLEIRAQIDLRGWEELCRPPTEVKCLLVREFYANAYPRPKERRNQCPYISYVRGVKVDYREDVRAKKYIAQIMSEIAENLPHEKPNLAFPVLSIDSAKL</sequence>
<keyword evidence="2" id="KW-1185">Reference proteome</keyword>
<protein>
    <submittedName>
        <fullName evidence="1">Uncharacterized protein</fullName>
    </submittedName>
</protein>
<name>A0ABU6ZSH2_9FABA</name>
<comment type="caution">
    <text evidence="1">The sequence shown here is derived from an EMBL/GenBank/DDBJ whole genome shotgun (WGS) entry which is preliminary data.</text>
</comment>